<evidence type="ECO:0000313" key="3">
    <source>
        <dbReference type="EMBL" id="SRX80725.1"/>
    </source>
</evidence>
<evidence type="ECO:0000256" key="2">
    <source>
        <dbReference type="SAM" id="Phobius"/>
    </source>
</evidence>
<name>A0A375YHW3_MYCPF</name>
<dbReference type="STRING" id="39692.BST38_09645"/>
<feature type="transmembrane region" description="Helical" evidence="2">
    <location>
        <begin position="36"/>
        <end position="54"/>
    </location>
</feature>
<sequence length="150" mass="16257">MRADQGVRQPHPHNVIMSSSSSALQRITTSSRGAKMGAWLVGMGVLHFAAPKPFDSIVPEELPGTARFYTYASGVAEIGVGGLLLAPQTRRVGALSAIALFLGVFPGNVNMVRLWFQDPSKSLPMRIGAIARLPLQIPMITRAWKIYKES</sequence>
<dbReference type="AlphaFoldDB" id="A0A375YHW3"/>
<dbReference type="PANTHER" id="PTHR36974">
    <property type="entry name" value="MEMBRANE PROTEIN-RELATED"/>
    <property type="match status" value="1"/>
</dbReference>
<evidence type="ECO:0000256" key="1">
    <source>
        <dbReference type="SAM" id="MobiDB-lite"/>
    </source>
</evidence>
<organism evidence="3 4">
    <name type="scientific">Mycolicibacterium parafortuitum</name>
    <name type="common">Mycobacterium parafortuitum</name>
    <dbReference type="NCBI Taxonomy" id="39692"/>
    <lineage>
        <taxon>Bacteria</taxon>
        <taxon>Bacillati</taxon>
        <taxon>Actinomycetota</taxon>
        <taxon>Actinomycetes</taxon>
        <taxon>Mycobacteriales</taxon>
        <taxon>Mycobacteriaceae</taxon>
        <taxon>Mycolicibacterium</taxon>
    </lineage>
</organism>
<keyword evidence="2" id="KW-0472">Membrane</keyword>
<feature type="transmembrane region" description="Helical" evidence="2">
    <location>
        <begin position="66"/>
        <end position="85"/>
    </location>
</feature>
<keyword evidence="2" id="KW-1133">Transmembrane helix</keyword>
<dbReference type="Proteomes" id="UP000252008">
    <property type="component" value="Unassembled WGS sequence"/>
</dbReference>
<proteinExistence type="predicted"/>
<dbReference type="PANTHER" id="PTHR36974:SF1">
    <property type="entry name" value="DOXX FAMILY MEMBRANE PROTEIN"/>
    <property type="match status" value="1"/>
</dbReference>
<feature type="transmembrane region" description="Helical" evidence="2">
    <location>
        <begin position="92"/>
        <end position="116"/>
    </location>
</feature>
<keyword evidence="2" id="KW-0812">Transmembrane</keyword>
<dbReference type="EMBL" id="UEGS01000001">
    <property type="protein sequence ID" value="SRX80725.1"/>
    <property type="molecule type" value="Genomic_DNA"/>
</dbReference>
<gene>
    <name evidence="3" type="ORF">MPP7335_02469</name>
</gene>
<reference evidence="3 4" key="1">
    <citation type="submission" date="2018-05" db="EMBL/GenBank/DDBJ databases">
        <authorList>
            <consortium name="IHU Genomes"/>
        </authorList>
    </citation>
    <scope>NUCLEOTIDE SEQUENCE [LARGE SCALE GENOMIC DNA]</scope>
    <source>
        <strain evidence="3 4">P7335</strain>
    </source>
</reference>
<keyword evidence="4" id="KW-1185">Reference proteome</keyword>
<feature type="region of interest" description="Disordered" evidence="1">
    <location>
        <begin position="1"/>
        <end position="23"/>
    </location>
</feature>
<protein>
    <submittedName>
        <fullName evidence="3">Putative membrane protein [Gordonia sp. KTR9]</fullName>
    </submittedName>
</protein>
<accession>A0A375YHW3</accession>
<evidence type="ECO:0000313" key="4">
    <source>
        <dbReference type="Proteomes" id="UP000252008"/>
    </source>
</evidence>